<evidence type="ECO:0000256" key="2">
    <source>
        <dbReference type="ARBA" id="ARBA00022676"/>
    </source>
</evidence>
<dbReference type="InterPro" id="IPR050834">
    <property type="entry name" value="Glycosyltransf_2"/>
</dbReference>
<comment type="similarity">
    <text evidence="1">Belongs to the glycosyltransferase 2 family.</text>
</comment>
<keyword evidence="2" id="KW-0328">Glycosyltransferase</keyword>
<gene>
    <name evidence="5" type="ORF">EDB95_3006</name>
</gene>
<dbReference type="InterPro" id="IPR001173">
    <property type="entry name" value="Glyco_trans_2-like"/>
</dbReference>
<dbReference type="EMBL" id="SODV01000001">
    <property type="protein sequence ID" value="TDX01959.1"/>
    <property type="molecule type" value="Genomic_DNA"/>
</dbReference>
<dbReference type="SUPFAM" id="SSF53448">
    <property type="entry name" value="Nucleotide-diphospho-sugar transferases"/>
    <property type="match status" value="1"/>
</dbReference>
<protein>
    <submittedName>
        <fullName evidence="5">Glycosyltransferase involved in cell wall biosynthesis</fullName>
    </submittedName>
</protein>
<organism evidence="5 6">
    <name type="scientific">Dinghuibacter silviterrae</name>
    <dbReference type="NCBI Taxonomy" id="1539049"/>
    <lineage>
        <taxon>Bacteria</taxon>
        <taxon>Pseudomonadati</taxon>
        <taxon>Bacteroidota</taxon>
        <taxon>Chitinophagia</taxon>
        <taxon>Chitinophagales</taxon>
        <taxon>Chitinophagaceae</taxon>
        <taxon>Dinghuibacter</taxon>
    </lineage>
</organism>
<sequence>MERPLAFNLLIPCYNNREGLIRSLESVSYTPDQFSILVIDDGSDEPVSASWFKGRLDDALSVHILRLPENLGITAALNAGLEWLSRNRPARYVARLDCGDICALRRFYEQVAYLDEHPDVDLVGSWCIFHDPDTVQEYVYKTPTAHQAIQKGMYFRNIFIHPTVMWRSSALAHTGAYPSIFPHAEDYGFFQSLLRMGKGAVIPLPLVTCELHPRGISRTHRQEQLRSRMKVVRHYGESRWLTSLGLVKLLLLQQIPYRWVLRLKRML</sequence>
<dbReference type="PANTHER" id="PTHR43685">
    <property type="entry name" value="GLYCOSYLTRANSFERASE"/>
    <property type="match status" value="1"/>
</dbReference>
<reference evidence="5 6" key="1">
    <citation type="submission" date="2019-03" db="EMBL/GenBank/DDBJ databases">
        <title>Genomic Encyclopedia of Type Strains, Phase IV (KMG-IV): sequencing the most valuable type-strain genomes for metagenomic binning, comparative biology and taxonomic classification.</title>
        <authorList>
            <person name="Goeker M."/>
        </authorList>
    </citation>
    <scope>NUCLEOTIDE SEQUENCE [LARGE SCALE GENOMIC DNA]</scope>
    <source>
        <strain evidence="5 6">DSM 100059</strain>
    </source>
</reference>
<evidence type="ECO:0000259" key="4">
    <source>
        <dbReference type="Pfam" id="PF00535"/>
    </source>
</evidence>
<evidence type="ECO:0000256" key="1">
    <source>
        <dbReference type="ARBA" id="ARBA00006739"/>
    </source>
</evidence>
<dbReference type="GO" id="GO:0016757">
    <property type="term" value="F:glycosyltransferase activity"/>
    <property type="evidence" value="ECO:0007669"/>
    <property type="project" value="UniProtKB-KW"/>
</dbReference>
<feature type="domain" description="Glycosyltransferase 2-like" evidence="4">
    <location>
        <begin position="10"/>
        <end position="141"/>
    </location>
</feature>
<dbReference type="Gene3D" id="3.90.550.10">
    <property type="entry name" value="Spore Coat Polysaccharide Biosynthesis Protein SpsA, Chain A"/>
    <property type="match status" value="1"/>
</dbReference>
<dbReference type="PANTHER" id="PTHR43685:SF5">
    <property type="entry name" value="GLYCOSYLTRANSFERASE EPSE-RELATED"/>
    <property type="match status" value="1"/>
</dbReference>
<evidence type="ECO:0000313" key="5">
    <source>
        <dbReference type="EMBL" id="TDX01959.1"/>
    </source>
</evidence>
<dbReference type="OrthoDB" id="9815829at2"/>
<proteinExistence type="inferred from homology"/>
<dbReference type="AlphaFoldDB" id="A0A4R8DUV1"/>
<keyword evidence="6" id="KW-1185">Reference proteome</keyword>
<accession>A0A4R8DUV1</accession>
<name>A0A4R8DUV1_9BACT</name>
<keyword evidence="3 5" id="KW-0808">Transferase</keyword>
<dbReference type="RefSeq" id="WP_133994594.1">
    <property type="nucleotide sequence ID" value="NZ_SODV01000001.1"/>
</dbReference>
<comment type="caution">
    <text evidence="5">The sequence shown here is derived from an EMBL/GenBank/DDBJ whole genome shotgun (WGS) entry which is preliminary data.</text>
</comment>
<dbReference type="InterPro" id="IPR029044">
    <property type="entry name" value="Nucleotide-diphossugar_trans"/>
</dbReference>
<evidence type="ECO:0000313" key="6">
    <source>
        <dbReference type="Proteomes" id="UP000294498"/>
    </source>
</evidence>
<dbReference type="Proteomes" id="UP000294498">
    <property type="component" value="Unassembled WGS sequence"/>
</dbReference>
<evidence type="ECO:0000256" key="3">
    <source>
        <dbReference type="ARBA" id="ARBA00022679"/>
    </source>
</evidence>
<dbReference type="Pfam" id="PF00535">
    <property type="entry name" value="Glycos_transf_2"/>
    <property type="match status" value="1"/>
</dbReference>